<evidence type="ECO:0000313" key="4">
    <source>
        <dbReference type="Proteomes" id="UP001152599"/>
    </source>
</evidence>
<accession>A0A9X4N2Q8</accession>
<dbReference type="AlphaFoldDB" id="A0A9X4N2Q8"/>
<comment type="similarity">
    <text evidence="1">Belongs to the universal stress protein A family.</text>
</comment>
<dbReference type="Gene3D" id="3.40.50.620">
    <property type="entry name" value="HUPs"/>
    <property type="match status" value="1"/>
</dbReference>
<dbReference type="CDD" id="cd00293">
    <property type="entry name" value="USP-like"/>
    <property type="match status" value="1"/>
</dbReference>
<dbReference type="Pfam" id="PF00582">
    <property type="entry name" value="Usp"/>
    <property type="match status" value="1"/>
</dbReference>
<organism evidence="3 4">
    <name type="scientific">Profundicola chukchiensis</name>
    <dbReference type="NCBI Taxonomy" id="2961959"/>
    <lineage>
        <taxon>Bacteria</taxon>
        <taxon>Pseudomonadati</taxon>
        <taxon>Bacteroidota</taxon>
        <taxon>Flavobacteriia</taxon>
        <taxon>Flavobacteriales</taxon>
        <taxon>Weeksellaceae</taxon>
        <taxon>Profundicola</taxon>
    </lineage>
</organism>
<dbReference type="PRINTS" id="PR01438">
    <property type="entry name" value="UNVRSLSTRESS"/>
</dbReference>
<dbReference type="Proteomes" id="UP001152599">
    <property type="component" value="Unassembled WGS sequence"/>
</dbReference>
<feature type="domain" description="UspA" evidence="2">
    <location>
        <begin position="1"/>
        <end position="142"/>
    </location>
</feature>
<dbReference type="PANTHER" id="PTHR46268:SF6">
    <property type="entry name" value="UNIVERSAL STRESS PROTEIN UP12"/>
    <property type="match status" value="1"/>
</dbReference>
<evidence type="ECO:0000256" key="1">
    <source>
        <dbReference type="ARBA" id="ARBA00008791"/>
    </source>
</evidence>
<gene>
    <name evidence="3" type="ORF">NMK71_05135</name>
</gene>
<protein>
    <submittedName>
        <fullName evidence="3">Universal stress protein</fullName>
    </submittedName>
</protein>
<dbReference type="EMBL" id="JANCMU010000002">
    <property type="protein sequence ID" value="MDG4945789.1"/>
    <property type="molecule type" value="Genomic_DNA"/>
</dbReference>
<evidence type="ECO:0000313" key="3">
    <source>
        <dbReference type="EMBL" id="MDG4945789.1"/>
    </source>
</evidence>
<dbReference type="InterPro" id="IPR006016">
    <property type="entry name" value="UspA"/>
</dbReference>
<dbReference type="InterPro" id="IPR006015">
    <property type="entry name" value="Universal_stress_UspA"/>
</dbReference>
<dbReference type="RefSeq" id="WP_304417910.1">
    <property type="nucleotide sequence ID" value="NZ_JANAIE010000010.1"/>
</dbReference>
<name>A0A9X4N2Q8_9FLAO</name>
<dbReference type="InterPro" id="IPR014729">
    <property type="entry name" value="Rossmann-like_a/b/a_fold"/>
</dbReference>
<comment type="caution">
    <text evidence="3">The sequence shown here is derived from an EMBL/GenBank/DDBJ whole genome shotgun (WGS) entry which is preliminary data.</text>
</comment>
<sequence length="148" mass="15994">MKTILVPVDLSPFSHEIAMEAVKVAKISGGKLILLHVVSLDIGFIIGDVGFQYLPELEKTALEEDAKELTKLQEIVAAEGVEVESMVKQGIPVDTILEQADEVNADAMVIGSKGHGTLYEAFVGSVCRDVIKDAKIPIVVIPNQKKKK</sequence>
<reference evidence="3" key="1">
    <citation type="submission" date="2022-07" db="EMBL/GenBank/DDBJ databases">
        <title>Description and genome-wide analysis of Profundicola chukchiensis gen. nov., sp. nov., marine bacteria isolated from bottom sediments of the Chukchi Sea.</title>
        <authorList>
            <person name="Romanenko L."/>
            <person name="Otstavnykh N."/>
            <person name="Kurilenko V."/>
            <person name="Eremeev V."/>
            <person name="Velansky P."/>
            <person name="Mikhailov V."/>
            <person name="Isaeva M."/>
        </authorList>
    </citation>
    <scope>NUCLEOTIDE SEQUENCE</scope>
    <source>
        <strain evidence="3">KMM 9713</strain>
    </source>
</reference>
<keyword evidence="4" id="KW-1185">Reference proteome</keyword>
<evidence type="ECO:0000259" key="2">
    <source>
        <dbReference type="Pfam" id="PF00582"/>
    </source>
</evidence>
<dbReference type="SUPFAM" id="SSF52402">
    <property type="entry name" value="Adenine nucleotide alpha hydrolases-like"/>
    <property type="match status" value="1"/>
</dbReference>
<proteinExistence type="inferred from homology"/>
<dbReference type="PANTHER" id="PTHR46268">
    <property type="entry name" value="STRESS RESPONSE PROTEIN NHAX"/>
    <property type="match status" value="1"/>
</dbReference>